<name>A0ABR3P8A4_9PEZI</name>
<evidence type="ECO:0000256" key="2">
    <source>
        <dbReference type="ARBA" id="ARBA00022679"/>
    </source>
</evidence>
<evidence type="ECO:0000256" key="6">
    <source>
        <dbReference type="ARBA" id="ARBA00023139"/>
    </source>
</evidence>
<sequence length="695" mass="77204">MATLAREYSPPPSPSFSRRCKIWARRGECICCVTLAYFPLFFVSGLMTWAVWVEVTTSLLPSPKTESDSATNTGLFTAFLGCLLYLLTLSSYFTAVFTSPGSPLDPPSSRKSKKGGRSGGGAYSSLPTHEEPEPHTHTELGFVSLTAKTDGRPRYCKKCAVTKPDRTHHCSTCNRCVLKMDHHCPWLATCVGLRNYKAFLLFLIYVSVFCWLCFPVAGSWVWGEIMDSNIEVDEGVMVVNVIMLAVLSGILGLVLTGFAAWHCYLAYRGQTTIESLEKTRYLSPLKKSMERQFQRHRNAGRHYLGDDDGDAMAGDDGVHDRETVGEQLKEIHANMLPGVTRPEEGLETPYSNRSPAGTPLPRQNFSSSSPAQSALRRNYADIEADRERDRYSAYLDELDSEKLPHAFDLGWRRNLHLLFGDNPLLWPLPICNTLGDGWHWEVSDTWLRRRDEIAAERRRRDEAETARMRAAGWGVDEEDDERSRNAVPTLRGHFETSGAGRHYQTGPITSNNNNYRTGNGNLDVPAPWHDHNHPNQTPWSPSWAEADDDDDLNAEFDDAAEEDDEQVREDAAYRRYLTTTAGVATVPNRGRRSTSKADKLLGRPSGVFNPSAYYVSESVSRERRPGTSGAGADEYDTSSDEADILRGRGAGGPATSTGDWNDIPEDMFLGSGGGAADGKSARSKRDRSSTRTKGD</sequence>
<evidence type="ECO:0000313" key="13">
    <source>
        <dbReference type="EMBL" id="KAL1302397.1"/>
    </source>
</evidence>
<keyword evidence="5 10" id="KW-0472">Membrane</keyword>
<keyword evidence="8 10" id="KW-0012">Acyltransferase</keyword>
<feature type="transmembrane region" description="Helical" evidence="10">
    <location>
        <begin position="242"/>
        <end position="267"/>
    </location>
</feature>
<evidence type="ECO:0000256" key="7">
    <source>
        <dbReference type="ARBA" id="ARBA00023288"/>
    </source>
</evidence>
<reference evidence="13 14" key="1">
    <citation type="submission" date="2024-07" db="EMBL/GenBank/DDBJ databases">
        <title>Draft sequence of the Neodothiora populina.</title>
        <authorList>
            <person name="Drown D.D."/>
            <person name="Schuette U.S."/>
            <person name="Buechlein A.B."/>
            <person name="Rusch D.R."/>
            <person name="Winton L.W."/>
            <person name="Adams G.A."/>
        </authorList>
    </citation>
    <scope>NUCLEOTIDE SEQUENCE [LARGE SCALE GENOMIC DNA]</scope>
    <source>
        <strain evidence="13 14">CPC 39397</strain>
    </source>
</reference>
<feature type="region of interest" description="Disordered" evidence="11">
    <location>
        <begin position="99"/>
        <end position="136"/>
    </location>
</feature>
<feature type="transmembrane region" description="Helical" evidence="10">
    <location>
        <begin position="199"/>
        <end position="222"/>
    </location>
</feature>
<feature type="domain" description="Palmitoyltransferase DHHC" evidence="12">
    <location>
        <begin position="152"/>
        <end position="278"/>
    </location>
</feature>
<evidence type="ECO:0000313" key="14">
    <source>
        <dbReference type="Proteomes" id="UP001562354"/>
    </source>
</evidence>
<keyword evidence="6" id="KW-0564">Palmitate</keyword>
<feature type="compositionally biased region" description="Basic and acidic residues" evidence="11">
    <location>
        <begin position="686"/>
        <end position="695"/>
    </location>
</feature>
<accession>A0ABR3P8A4</accession>
<proteinExistence type="inferred from homology"/>
<feature type="region of interest" description="Disordered" evidence="11">
    <location>
        <begin position="459"/>
        <end position="550"/>
    </location>
</feature>
<feature type="compositionally biased region" description="Low complexity" evidence="11">
    <location>
        <begin position="511"/>
        <end position="521"/>
    </location>
</feature>
<feature type="region of interest" description="Disordered" evidence="11">
    <location>
        <begin position="335"/>
        <end position="380"/>
    </location>
</feature>
<comment type="catalytic activity">
    <reaction evidence="9 10">
        <text>L-cysteinyl-[protein] + hexadecanoyl-CoA = S-hexadecanoyl-L-cysteinyl-[protein] + CoA</text>
        <dbReference type="Rhea" id="RHEA:36683"/>
        <dbReference type="Rhea" id="RHEA-COMP:10131"/>
        <dbReference type="Rhea" id="RHEA-COMP:11032"/>
        <dbReference type="ChEBI" id="CHEBI:29950"/>
        <dbReference type="ChEBI" id="CHEBI:57287"/>
        <dbReference type="ChEBI" id="CHEBI:57379"/>
        <dbReference type="ChEBI" id="CHEBI:74151"/>
        <dbReference type="EC" id="2.3.1.225"/>
    </reaction>
</comment>
<comment type="caution">
    <text evidence="13">The sequence shown here is derived from an EMBL/GenBank/DDBJ whole genome shotgun (WGS) entry which is preliminary data.</text>
</comment>
<dbReference type="PANTHER" id="PTHR12246">
    <property type="entry name" value="PALMITOYLTRANSFERASE ZDHHC16"/>
    <property type="match status" value="1"/>
</dbReference>
<protein>
    <recommendedName>
        <fullName evidence="10">Palmitoyltransferase</fullName>
        <ecNumber evidence="10">2.3.1.225</ecNumber>
    </recommendedName>
</protein>
<dbReference type="RefSeq" id="XP_069198673.1">
    <property type="nucleotide sequence ID" value="XM_069342168.1"/>
</dbReference>
<keyword evidence="14" id="KW-1185">Reference proteome</keyword>
<evidence type="ECO:0000256" key="1">
    <source>
        <dbReference type="ARBA" id="ARBA00004141"/>
    </source>
</evidence>
<evidence type="ECO:0000256" key="9">
    <source>
        <dbReference type="ARBA" id="ARBA00048048"/>
    </source>
</evidence>
<feature type="compositionally biased region" description="Acidic residues" evidence="11">
    <location>
        <begin position="633"/>
        <end position="642"/>
    </location>
</feature>
<dbReference type="Pfam" id="PF01529">
    <property type="entry name" value="DHHC"/>
    <property type="match status" value="1"/>
</dbReference>
<evidence type="ECO:0000259" key="12">
    <source>
        <dbReference type="Pfam" id="PF01529"/>
    </source>
</evidence>
<evidence type="ECO:0000256" key="5">
    <source>
        <dbReference type="ARBA" id="ARBA00023136"/>
    </source>
</evidence>
<feature type="compositionally biased region" description="Polar residues" evidence="11">
    <location>
        <begin position="349"/>
        <end position="372"/>
    </location>
</feature>
<keyword evidence="2 10" id="KW-0808">Transferase</keyword>
<dbReference type="InterPro" id="IPR001594">
    <property type="entry name" value="Palmitoyltrfase_DHHC"/>
</dbReference>
<comment type="domain">
    <text evidence="10">The DHHC domain is required for palmitoyltransferase activity.</text>
</comment>
<dbReference type="EC" id="2.3.1.225" evidence="10"/>
<evidence type="ECO:0000256" key="8">
    <source>
        <dbReference type="ARBA" id="ARBA00023315"/>
    </source>
</evidence>
<comment type="similarity">
    <text evidence="10">Belongs to the DHHC palmitoyltransferase family.</text>
</comment>
<evidence type="ECO:0000256" key="11">
    <source>
        <dbReference type="SAM" id="MobiDB-lite"/>
    </source>
</evidence>
<organism evidence="13 14">
    <name type="scientific">Neodothiora populina</name>
    <dbReference type="NCBI Taxonomy" id="2781224"/>
    <lineage>
        <taxon>Eukaryota</taxon>
        <taxon>Fungi</taxon>
        <taxon>Dikarya</taxon>
        <taxon>Ascomycota</taxon>
        <taxon>Pezizomycotina</taxon>
        <taxon>Dothideomycetes</taxon>
        <taxon>Dothideomycetidae</taxon>
        <taxon>Dothideales</taxon>
        <taxon>Dothioraceae</taxon>
        <taxon>Neodothiora</taxon>
    </lineage>
</organism>
<comment type="subcellular location">
    <subcellularLocation>
        <location evidence="1">Membrane</location>
        <topology evidence="1">Multi-pass membrane protein</topology>
    </subcellularLocation>
</comment>
<keyword evidence="4 10" id="KW-1133">Transmembrane helix</keyword>
<evidence type="ECO:0000256" key="10">
    <source>
        <dbReference type="RuleBase" id="RU079119"/>
    </source>
</evidence>
<feature type="transmembrane region" description="Helical" evidence="10">
    <location>
        <begin position="73"/>
        <end position="97"/>
    </location>
</feature>
<keyword evidence="3 10" id="KW-0812">Transmembrane</keyword>
<evidence type="ECO:0000256" key="3">
    <source>
        <dbReference type="ARBA" id="ARBA00022692"/>
    </source>
</evidence>
<gene>
    <name evidence="13" type="ORF">AAFC00_002798</name>
</gene>
<feature type="region of interest" description="Disordered" evidence="11">
    <location>
        <begin position="585"/>
        <end position="605"/>
    </location>
</feature>
<dbReference type="PROSITE" id="PS50216">
    <property type="entry name" value="DHHC"/>
    <property type="match status" value="1"/>
</dbReference>
<evidence type="ECO:0000256" key="4">
    <source>
        <dbReference type="ARBA" id="ARBA00022989"/>
    </source>
</evidence>
<keyword evidence="7" id="KW-0449">Lipoprotein</keyword>
<dbReference type="InterPro" id="IPR039859">
    <property type="entry name" value="PFA4/ZDH16/20/ERF2-like"/>
</dbReference>
<dbReference type="GeneID" id="95976500"/>
<dbReference type="Proteomes" id="UP001562354">
    <property type="component" value="Unassembled WGS sequence"/>
</dbReference>
<feature type="transmembrane region" description="Helical" evidence="10">
    <location>
        <begin position="29"/>
        <end position="53"/>
    </location>
</feature>
<feature type="region of interest" description="Disordered" evidence="11">
    <location>
        <begin position="617"/>
        <end position="695"/>
    </location>
</feature>
<dbReference type="EMBL" id="JBFMKM010000012">
    <property type="protein sequence ID" value="KAL1302397.1"/>
    <property type="molecule type" value="Genomic_DNA"/>
</dbReference>